<evidence type="ECO:0000256" key="1">
    <source>
        <dbReference type="SAM" id="Phobius"/>
    </source>
</evidence>
<organism evidence="2 3">
    <name type="scientific">Leuconostoc gelidum subsp. gelidum</name>
    <dbReference type="NCBI Taxonomy" id="1607839"/>
    <lineage>
        <taxon>Bacteria</taxon>
        <taxon>Bacillati</taxon>
        <taxon>Bacillota</taxon>
        <taxon>Bacilli</taxon>
        <taxon>Lactobacillales</taxon>
        <taxon>Lactobacillaceae</taxon>
        <taxon>Leuconostoc</taxon>
        <taxon>Leuconostoc gelidum group</taxon>
    </lineage>
</organism>
<comment type="caution">
    <text evidence="2">The sequence shown here is derived from an EMBL/GenBank/DDBJ whole genome shotgun (WGS) entry which is preliminary data.</text>
</comment>
<proteinExistence type="predicted"/>
<reference evidence="2" key="1">
    <citation type="submission" date="2021-05" db="EMBL/GenBank/DDBJ databases">
        <title>Pangenome of Leuconostoc gelidum warrants species status for Leuconostoc gelidum subsp. gasicomitatum.</title>
        <authorList>
            <person name="Johansson P."/>
            <person name="Sade E."/>
            <person name="Hultman J."/>
            <person name="Auvinen P."/>
            <person name="Bjorkroth J."/>
        </authorList>
    </citation>
    <scope>NUCLEOTIDE SEQUENCE</scope>
    <source>
        <strain evidence="2">C220d</strain>
    </source>
</reference>
<dbReference type="Proteomes" id="UP000727071">
    <property type="component" value="Unassembled WGS sequence"/>
</dbReference>
<feature type="transmembrane region" description="Helical" evidence="1">
    <location>
        <begin position="48"/>
        <end position="66"/>
    </location>
</feature>
<keyword evidence="1" id="KW-1133">Transmembrane helix</keyword>
<feature type="transmembrane region" description="Helical" evidence="1">
    <location>
        <begin position="87"/>
        <end position="108"/>
    </location>
</feature>
<evidence type="ECO:0000313" key="3">
    <source>
        <dbReference type="Proteomes" id="UP000727071"/>
    </source>
</evidence>
<dbReference type="AlphaFoldDB" id="A0AB35FXV5"/>
<feature type="transmembrane region" description="Helical" evidence="1">
    <location>
        <begin position="120"/>
        <end position="147"/>
    </location>
</feature>
<gene>
    <name evidence="2" type="ORF">KII88_02525</name>
</gene>
<feature type="transmembrane region" description="Helical" evidence="1">
    <location>
        <begin position="7"/>
        <end position="28"/>
    </location>
</feature>
<keyword evidence="1" id="KW-0472">Membrane</keyword>
<keyword evidence="1" id="KW-0812">Transmembrane</keyword>
<sequence length="158" mass="18072">MKNFMFKFAPLITGVTVIILLIVVQLRFNLSYKNLSGFENVLESMVNFLSIVIGFYSAFYGMIISMTKTDFLKELSKSKYNHVLPKILIYSLLSSFAALITTVFLQILKNYPSTFAYLLYIFWGFLVGVFITYSIQTALLSIAMIFYSEKKPLDKASL</sequence>
<evidence type="ECO:0000313" key="2">
    <source>
        <dbReference type="EMBL" id="MBZ6015414.1"/>
    </source>
</evidence>
<dbReference type="RefSeq" id="WP_224155239.1">
    <property type="nucleotide sequence ID" value="NZ_JAHBFV010000006.1"/>
</dbReference>
<dbReference type="EMBL" id="JAHBFV010000006">
    <property type="protein sequence ID" value="MBZ6015414.1"/>
    <property type="molecule type" value="Genomic_DNA"/>
</dbReference>
<accession>A0AB35FXV5</accession>
<name>A0AB35FXV5_LEUGE</name>
<protein>
    <submittedName>
        <fullName evidence="2">Uncharacterized protein</fullName>
    </submittedName>
</protein>